<keyword evidence="4 6" id="KW-0732">Signal</keyword>
<evidence type="ECO:0000256" key="5">
    <source>
        <dbReference type="SAM" id="Coils"/>
    </source>
</evidence>
<gene>
    <name evidence="8" type="ORF">PTI45_04694</name>
</gene>
<keyword evidence="3" id="KW-0813">Transport</keyword>
<reference evidence="8 9" key="1">
    <citation type="submission" date="2016-08" db="EMBL/GenBank/DDBJ databases">
        <title>Genome sequencing of Paenibacillus sp. TI45-13ar, isolated from Korean traditional nuruk.</title>
        <authorList>
            <person name="Kim S.-J."/>
        </authorList>
    </citation>
    <scope>NUCLEOTIDE SEQUENCE [LARGE SCALE GENOMIC DNA]</scope>
    <source>
        <strain evidence="8 9">TI45-13ar</strain>
    </source>
</reference>
<dbReference type="AlphaFoldDB" id="A0A1E3KX32"/>
<dbReference type="PATRIC" id="fig|1886670.3.peg.4712"/>
<evidence type="ECO:0000313" key="9">
    <source>
        <dbReference type="Proteomes" id="UP000094578"/>
    </source>
</evidence>
<dbReference type="InterPro" id="IPR051313">
    <property type="entry name" value="Bact_iron-sidero_bind"/>
</dbReference>
<evidence type="ECO:0000256" key="4">
    <source>
        <dbReference type="ARBA" id="ARBA00022729"/>
    </source>
</evidence>
<dbReference type="STRING" id="1886670.PTI45_04694"/>
<comment type="similarity">
    <text evidence="2">Belongs to the bacterial solute-binding protein 8 family.</text>
</comment>
<feature type="domain" description="Fe/B12 periplasmic-binding" evidence="7">
    <location>
        <begin position="66"/>
        <end position="327"/>
    </location>
</feature>
<evidence type="ECO:0000313" key="8">
    <source>
        <dbReference type="EMBL" id="ODP25963.1"/>
    </source>
</evidence>
<dbReference type="Pfam" id="PF01497">
    <property type="entry name" value="Peripla_BP_2"/>
    <property type="match status" value="1"/>
</dbReference>
<accession>A0A1E3KX32</accession>
<evidence type="ECO:0000256" key="3">
    <source>
        <dbReference type="ARBA" id="ARBA00022448"/>
    </source>
</evidence>
<feature type="chain" id="PRO_5009131159" evidence="6">
    <location>
        <begin position="35"/>
        <end position="327"/>
    </location>
</feature>
<feature type="signal peptide" evidence="6">
    <location>
        <begin position="1"/>
        <end position="34"/>
    </location>
</feature>
<name>A0A1E3KX32_9BACL</name>
<evidence type="ECO:0000256" key="2">
    <source>
        <dbReference type="ARBA" id="ARBA00008814"/>
    </source>
</evidence>
<comment type="caution">
    <text evidence="8">The sequence shown here is derived from an EMBL/GenBank/DDBJ whole genome shotgun (WGS) entry which is preliminary data.</text>
</comment>
<comment type="subcellular location">
    <subcellularLocation>
        <location evidence="1">Cell envelope</location>
    </subcellularLocation>
</comment>
<dbReference type="RefSeq" id="WP_069329992.1">
    <property type="nucleotide sequence ID" value="NZ_MDER01000107.1"/>
</dbReference>
<dbReference type="GO" id="GO:1901678">
    <property type="term" value="P:iron coordination entity transport"/>
    <property type="evidence" value="ECO:0007669"/>
    <property type="project" value="UniProtKB-ARBA"/>
</dbReference>
<dbReference type="PANTHER" id="PTHR30532">
    <property type="entry name" value="IRON III DICITRATE-BINDING PERIPLASMIC PROTEIN"/>
    <property type="match status" value="1"/>
</dbReference>
<keyword evidence="5" id="KW-0175">Coiled coil</keyword>
<dbReference type="GO" id="GO:0030288">
    <property type="term" value="C:outer membrane-bounded periplasmic space"/>
    <property type="evidence" value="ECO:0007669"/>
    <property type="project" value="TreeGrafter"/>
</dbReference>
<protein>
    <submittedName>
        <fullName evidence="8">Iron-uptake system-binding protein</fullName>
    </submittedName>
</protein>
<dbReference type="Proteomes" id="UP000094578">
    <property type="component" value="Unassembled WGS sequence"/>
</dbReference>
<feature type="coiled-coil region" evidence="5">
    <location>
        <begin position="174"/>
        <end position="201"/>
    </location>
</feature>
<dbReference type="PROSITE" id="PS50983">
    <property type="entry name" value="FE_B12_PBP"/>
    <property type="match status" value="1"/>
</dbReference>
<evidence type="ECO:0000256" key="1">
    <source>
        <dbReference type="ARBA" id="ARBA00004196"/>
    </source>
</evidence>
<evidence type="ECO:0000259" key="7">
    <source>
        <dbReference type="PROSITE" id="PS50983"/>
    </source>
</evidence>
<evidence type="ECO:0000256" key="6">
    <source>
        <dbReference type="SAM" id="SignalP"/>
    </source>
</evidence>
<sequence length="327" mass="35315">MNRKHTYLATLILLLSVGLLLSACSSSTSTPAPATSTENTATTESIPTERTLTDAVGNVVKVPANPQRVLASYLEDPLVALGVTPVAQWAIGEGNTQGYLQKQLANVPPIDSTLPYEAVLNTNPDLILMDSAEMVAGDKYAQYNQIAPTYVVGKKQNNDWREELLTIGDVLGKSNEAKKVLVDYEAKAKTAKDQLQQQIGNESAAALWVTGKNIYVVSRNLSSGDVLYNDLGLKAPAVVEEISKSGEANWQAISLEKLTDLDADYLFLINSTEQSKEEITSPAVWQNIPAVKKGHVYDFSADSSWLYTGAIANGQIIDDVLASVLQK</sequence>
<dbReference type="SUPFAM" id="SSF53807">
    <property type="entry name" value="Helical backbone' metal receptor"/>
    <property type="match status" value="1"/>
</dbReference>
<dbReference type="Gene3D" id="3.40.50.1980">
    <property type="entry name" value="Nitrogenase molybdenum iron protein domain"/>
    <property type="match status" value="2"/>
</dbReference>
<dbReference type="PROSITE" id="PS51257">
    <property type="entry name" value="PROKAR_LIPOPROTEIN"/>
    <property type="match status" value="1"/>
</dbReference>
<organism evidence="8 9">
    <name type="scientific">Paenibacillus nuruki</name>
    <dbReference type="NCBI Taxonomy" id="1886670"/>
    <lineage>
        <taxon>Bacteria</taxon>
        <taxon>Bacillati</taxon>
        <taxon>Bacillota</taxon>
        <taxon>Bacilli</taxon>
        <taxon>Bacillales</taxon>
        <taxon>Paenibacillaceae</taxon>
        <taxon>Paenibacillus</taxon>
    </lineage>
</organism>
<dbReference type="EMBL" id="MDER01000107">
    <property type="protein sequence ID" value="ODP25963.1"/>
    <property type="molecule type" value="Genomic_DNA"/>
</dbReference>
<dbReference type="InterPro" id="IPR002491">
    <property type="entry name" value="ABC_transptr_periplasmic_BD"/>
</dbReference>
<dbReference type="PANTHER" id="PTHR30532:SF29">
    <property type="entry name" value="FE(3+) DICITRATE-BINDING PERIPLASMIC PROTEIN"/>
    <property type="match status" value="1"/>
</dbReference>
<proteinExistence type="inferred from homology"/>
<keyword evidence="9" id="KW-1185">Reference proteome</keyword>